<dbReference type="SMART" id="SM00829">
    <property type="entry name" value="PKS_ER"/>
    <property type="match status" value="1"/>
</dbReference>
<dbReference type="InterPro" id="IPR013154">
    <property type="entry name" value="ADH-like_N"/>
</dbReference>
<dbReference type="InterPro" id="IPR020843">
    <property type="entry name" value="ER"/>
</dbReference>
<dbReference type="SUPFAM" id="SSF50129">
    <property type="entry name" value="GroES-like"/>
    <property type="match status" value="1"/>
</dbReference>
<dbReference type="PANTHER" id="PTHR45348:SF2">
    <property type="entry name" value="ZINC-TYPE ALCOHOL DEHYDROGENASE-LIKE PROTEIN C2E1P3.01"/>
    <property type="match status" value="1"/>
</dbReference>
<gene>
    <name evidence="4" type="ORF">VTJ49DRAFT_7345</name>
</gene>
<evidence type="ECO:0000313" key="5">
    <source>
        <dbReference type="Proteomes" id="UP001583172"/>
    </source>
</evidence>
<evidence type="ECO:0000256" key="1">
    <source>
        <dbReference type="ARBA" id="ARBA00008072"/>
    </source>
</evidence>
<comment type="caution">
    <text evidence="4">The sequence shown here is derived from an EMBL/GenBank/DDBJ whole genome shotgun (WGS) entry which is preliminary data.</text>
</comment>
<comment type="similarity">
    <text evidence="1">Belongs to the zinc-containing alcohol dehydrogenase family.</text>
</comment>
<dbReference type="PANTHER" id="PTHR45348">
    <property type="entry name" value="HYPOTHETICAL OXIDOREDUCTASE (EUROFUNG)"/>
    <property type="match status" value="1"/>
</dbReference>
<dbReference type="CDD" id="cd08249">
    <property type="entry name" value="enoyl_reductase_like"/>
    <property type="match status" value="1"/>
</dbReference>
<keyword evidence="2" id="KW-0560">Oxidoreductase</keyword>
<feature type="domain" description="Enoyl reductase (ER)" evidence="3">
    <location>
        <begin position="16"/>
        <end position="283"/>
    </location>
</feature>
<dbReference type="InterPro" id="IPR036291">
    <property type="entry name" value="NAD(P)-bd_dom_sf"/>
</dbReference>
<evidence type="ECO:0000313" key="4">
    <source>
        <dbReference type="EMBL" id="KAL1841176.1"/>
    </source>
</evidence>
<reference evidence="4 5" key="1">
    <citation type="journal article" date="2024" name="Commun. Biol.">
        <title>Comparative genomic analysis of thermophilic fungi reveals convergent evolutionary adaptations and gene losses.</title>
        <authorList>
            <person name="Steindorff A.S."/>
            <person name="Aguilar-Pontes M.V."/>
            <person name="Robinson A.J."/>
            <person name="Andreopoulos B."/>
            <person name="LaButti K."/>
            <person name="Kuo A."/>
            <person name="Mondo S."/>
            <person name="Riley R."/>
            <person name="Otillar R."/>
            <person name="Haridas S."/>
            <person name="Lipzen A."/>
            <person name="Grimwood J."/>
            <person name="Schmutz J."/>
            <person name="Clum A."/>
            <person name="Reid I.D."/>
            <person name="Moisan M.C."/>
            <person name="Butler G."/>
            <person name="Nguyen T.T.M."/>
            <person name="Dewar K."/>
            <person name="Conant G."/>
            <person name="Drula E."/>
            <person name="Henrissat B."/>
            <person name="Hansel C."/>
            <person name="Singer S."/>
            <person name="Hutchinson M.I."/>
            <person name="de Vries R.P."/>
            <person name="Natvig D.O."/>
            <person name="Powell A.J."/>
            <person name="Tsang A."/>
            <person name="Grigoriev I.V."/>
        </authorList>
    </citation>
    <scope>NUCLEOTIDE SEQUENCE [LARGE SCALE GENOMIC DNA]</scope>
    <source>
        <strain evidence="4 5">CBS 620.91</strain>
    </source>
</reference>
<proteinExistence type="inferred from homology"/>
<dbReference type="InterPro" id="IPR011032">
    <property type="entry name" value="GroES-like_sf"/>
</dbReference>
<dbReference type="Gene3D" id="3.90.180.10">
    <property type="entry name" value="Medium-chain alcohol dehydrogenases, catalytic domain"/>
    <property type="match status" value="1"/>
</dbReference>
<dbReference type="Proteomes" id="UP001583172">
    <property type="component" value="Unassembled WGS sequence"/>
</dbReference>
<keyword evidence="5" id="KW-1185">Reference proteome</keyword>
<evidence type="ECO:0000259" key="3">
    <source>
        <dbReference type="SMART" id="SM00829"/>
    </source>
</evidence>
<organism evidence="4 5">
    <name type="scientific">Humicola insolens</name>
    <name type="common">Soft-rot fungus</name>
    <dbReference type="NCBI Taxonomy" id="85995"/>
    <lineage>
        <taxon>Eukaryota</taxon>
        <taxon>Fungi</taxon>
        <taxon>Dikarya</taxon>
        <taxon>Ascomycota</taxon>
        <taxon>Pezizomycotina</taxon>
        <taxon>Sordariomycetes</taxon>
        <taxon>Sordariomycetidae</taxon>
        <taxon>Sordariales</taxon>
        <taxon>Chaetomiaceae</taxon>
        <taxon>Mycothermus</taxon>
    </lineage>
</organism>
<accession>A0ABR3VHE2</accession>
<name>A0ABR3VHE2_HUMIN</name>
<dbReference type="EMBL" id="JAZGSY010000084">
    <property type="protein sequence ID" value="KAL1841176.1"/>
    <property type="molecule type" value="Genomic_DNA"/>
</dbReference>
<dbReference type="SUPFAM" id="SSF51735">
    <property type="entry name" value="NAD(P)-binding Rossmann-fold domains"/>
    <property type="match status" value="1"/>
</dbReference>
<evidence type="ECO:0000256" key="2">
    <source>
        <dbReference type="ARBA" id="ARBA00023002"/>
    </source>
</evidence>
<dbReference type="InterPro" id="IPR047122">
    <property type="entry name" value="Trans-enoyl_RdTase-like"/>
</dbReference>
<dbReference type="Pfam" id="PF08240">
    <property type="entry name" value="ADH_N"/>
    <property type="match status" value="1"/>
</dbReference>
<dbReference type="Gene3D" id="3.40.50.720">
    <property type="entry name" value="NAD(P)-binding Rossmann-like Domain"/>
    <property type="match status" value="1"/>
</dbReference>
<protein>
    <recommendedName>
        <fullName evidence="3">Enoyl reductase (ER) domain-containing protein</fullName>
    </recommendedName>
</protein>
<sequence>MSLPAEIKAIVVTKPGHAELQTVPLPSLPDDYILVRTHAVALNPTDWKHRDLVPGTVGTRVGCDYSGVVVKVGPKTDKQFTPGDRVCGFIHGSNKLRLEDGAFADYVIAKAGLQIKIPENLSFVQAATLGVGISTVAQGLYQALSLPLPGTPQAAATRSPRPEILIYGGSTATGLLGIQFAKLSGYRVATTCSPANFDYLKSLGADGVFDYRSPDVADQIRAWSADAENLLTLAWDCISLDASAKICAAALSRTQPGHYRALLKVADEVVKSVNEKVDVGYTLAYTMIGEPFEKGVRKEAVPEDYEFGKMFWELARGLLERGEVKPARTEVLSGEI</sequence>